<dbReference type="GO" id="GO:0008270">
    <property type="term" value="F:zinc ion binding"/>
    <property type="evidence" value="ECO:0007669"/>
    <property type="project" value="UniProtKB-KW"/>
</dbReference>
<protein>
    <submittedName>
        <fullName evidence="5 6">SWIM-type domain-containing protein</fullName>
    </submittedName>
</protein>
<evidence type="ECO:0000313" key="6">
    <source>
        <dbReference type="WBParaSite" id="PSAMB.scaffold4824size13441.g25339.t1"/>
    </source>
</evidence>
<dbReference type="Proteomes" id="UP000887566">
    <property type="component" value="Unplaced"/>
</dbReference>
<keyword evidence="1" id="KW-0863">Zinc-finger</keyword>
<evidence type="ECO:0000259" key="3">
    <source>
        <dbReference type="PROSITE" id="PS50966"/>
    </source>
</evidence>
<dbReference type="InterPro" id="IPR007527">
    <property type="entry name" value="Znf_SWIM"/>
</dbReference>
<feature type="chain" id="PRO_5041109684" evidence="2">
    <location>
        <begin position="24"/>
        <end position="139"/>
    </location>
</feature>
<keyword evidence="4" id="KW-1185">Reference proteome</keyword>
<keyword evidence="1" id="KW-0479">Metal-binding</keyword>
<name>A0A914WNH3_9BILA</name>
<dbReference type="WBParaSite" id="PSAMB.scaffold3471size18136.g21606.t1">
    <property type="protein sequence ID" value="PSAMB.scaffold3471size18136.g21606.t1"/>
    <property type="gene ID" value="PSAMB.scaffold3471size18136.g21606"/>
</dbReference>
<feature type="domain" description="SWIM-type" evidence="3">
    <location>
        <begin position="12"/>
        <end position="52"/>
    </location>
</feature>
<reference evidence="5 6" key="1">
    <citation type="submission" date="2022-11" db="UniProtKB">
        <authorList>
            <consortium name="WormBaseParasite"/>
        </authorList>
    </citation>
    <scope>IDENTIFICATION</scope>
</reference>
<accession>A0A914WNH3</accession>
<dbReference type="AlphaFoldDB" id="A0A914WNH3"/>
<feature type="signal peptide" evidence="2">
    <location>
        <begin position="1"/>
        <end position="23"/>
    </location>
</feature>
<organism evidence="4 6">
    <name type="scientific">Plectus sambesii</name>
    <dbReference type="NCBI Taxonomy" id="2011161"/>
    <lineage>
        <taxon>Eukaryota</taxon>
        <taxon>Metazoa</taxon>
        <taxon>Ecdysozoa</taxon>
        <taxon>Nematoda</taxon>
        <taxon>Chromadorea</taxon>
        <taxon>Plectida</taxon>
        <taxon>Plectina</taxon>
        <taxon>Plectoidea</taxon>
        <taxon>Plectidae</taxon>
        <taxon>Plectus</taxon>
    </lineage>
</organism>
<dbReference type="WBParaSite" id="PSAMB.scaffold4824size13441.g25339.t1">
    <property type="protein sequence ID" value="PSAMB.scaffold4824size13441.g25339.t1"/>
    <property type="gene ID" value="PSAMB.scaffold4824size13441.g25339"/>
</dbReference>
<proteinExistence type="predicted"/>
<keyword evidence="1" id="KW-0862">Zinc</keyword>
<evidence type="ECO:0000313" key="5">
    <source>
        <dbReference type="WBParaSite" id="PSAMB.scaffold3471size18136.g21606.t1"/>
    </source>
</evidence>
<keyword evidence="2" id="KW-0732">Signal</keyword>
<evidence type="ECO:0000256" key="2">
    <source>
        <dbReference type="SAM" id="SignalP"/>
    </source>
</evidence>
<evidence type="ECO:0000313" key="4">
    <source>
        <dbReference type="Proteomes" id="UP000887566"/>
    </source>
</evidence>
<sequence length="139" mass="15288">MNSLTIALFLVVGVSIGLQPSDAVGYTNSCSCGHSYDGNNCAHYLTNWMIKNGWLSTSPGKSTANCRTGRPIRAKDVRKIFRDKYGAPTRYEPAGNSFIYVERKRDGKGHVYYGTKRTCVAGTGNGAFAGRDAVWEFYQ</sequence>
<evidence type="ECO:0000256" key="1">
    <source>
        <dbReference type="PROSITE-ProRule" id="PRU00325"/>
    </source>
</evidence>
<dbReference type="PROSITE" id="PS50966">
    <property type="entry name" value="ZF_SWIM"/>
    <property type="match status" value="1"/>
</dbReference>